<protein>
    <submittedName>
        <fullName evidence="8">ATP synthase I chain</fullName>
    </submittedName>
</protein>
<dbReference type="PATRIC" id="fig|1173027.3.peg.3581"/>
<name>K9WGP8_9CYAN</name>
<feature type="domain" description="CGL160/ATPI" evidence="7">
    <location>
        <begin position="49"/>
        <end position="160"/>
    </location>
</feature>
<evidence type="ECO:0000313" key="8">
    <source>
        <dbReference type="EMBL" id="AFZ18986.1"/>
    </source>
</evidence>
<dbReference type="HOGENOM" id="CLU_131568_1_0_3"/>
<evidence type="ECO:0000259" key="7">
    <source>
        <dbReference type="Pfam" id="PF24763"/>
    </source>
</evidence>
<evidence type="ECO:0000256" key="3">
    <source>
        <dbReference type="ARBA" id="ARBA00022989"/>
    </source>
</evidence>
<keyword evidence="2 6" id="KW-0812">Transmembrane</keyword>
<feature type="transmembrane region" description="Helical" evidence="6">
    <location>
        <begin position="88"/>
        <end position="105"/>
    </location>
</feature>
<feature type="transmembrane region" description="Helical" evidence="6">
    <location>
        <begin position="62"/>
        <end position="82"/>
    </location>
</feature>
<dbReference type="Pfam" id="PF24763">
    <property type="entry name" value="CGL160_C"/>
    <property type="match status" value="1"/>
</dbReference>
<feature type="transmembrane region" description="Helical" evidence="6">
    <location>
        <begin position="117"/>
        <end position="136"/>
    </location>
</feature>
<feature type="transmembrane region" description="Helical" evidence="6">
    <location>
        <begin position="142"/>
        <end position="160"/>
    </location>
</feature>
<sequence length="169" mass="19214">MITYCEARLLRAPLLDWLLLRPVNLSDDSPQPTPVMEELPQGSSPSPENDSSMQEYYQLKQTLVLVTLAITGIVFICVWFFYSLDIALNYLIGACTGMVYLRMLAKDVERLGQQKSRPSPARFALFIGLFIVATRWQRLQILPIFLGFLTYKAALIVYVLQSTLFPTSK</sequence>
<dbReference type="KEGG" id="mic:Mic7113_3248"/>
<keyword evidence="4 6" id="KW-0472">Membrane</keyword>
<dbReference type="AlphaFoldDB" id="K9WGP8"/>
<keyword evidence="9" id="KW-1185">Reference proteome</keyword>
<gene>
    <name evidence="8" type="ORF">Mic7113_3248</name>
</gene>
<organism evidence="8 9">
    <name type="scientific">Allocoleopsis franciscana PCC 7113</name>
    <dbReference type="NCBI Taxonomy" id="1173027"/>
    <lineage>
        <taxon>Bacteria</taxon>
        <taxon>Bacillati</taxon>
        <taxon>Cyanobacteriota</taxon>
        <taxon>Cyanophyceae</taxon>
        <taxon>Coleofasciculales</taxon>
        <taxon>Coleofasciculaceae</taxon>
        <taxon>Allocoleopsis</taxon>
        <taxon>Allocoleopsis franciscana</taxon>
    </lineage>
</organism>
<dbReference type="GO" id="GO:0016020">
    <property type="term" value="C:membrane"/>
    <property type="evidence" value="ECO:0007669"/>
    <property type="project" value="UniProtKB-SubCell"/>
</dbReference>
<evidence type="ECO:0000256" key="5">
    <source>
        <dbReference type="SAM" id="MobiDB-lite"/>
    </source>
</evidence>
<comment type="subcellular location">
    <subcellularLocation>
        <location evidence="1">Membrane</location>
        <topology evidence="1">Multi-pass membrane protein</topology>
    </subcellularLocation>
</comment>
<evidence type="ECO:0000256" key="2">
    <source>
        <dbReference type="ARBA" id="ARBA00022692"/>
    </source>
</evidence>
<evidence type="ECO:0000313" key="9">
    <source>
        <dbReference type="Proteomes" id="UP000010471"/>
    </source>
</evidence>
<dbReference type="RefSeq" id="WP_015183130.1">
    <property type="nucleotide sequence ID" value="NC_019738.1"/>
</dbReference>
<dbReference type="eggNOG" id="ENOG5032SW6">
    <property type="taxonomic scope" value="Bacteria"/>
</dbReference>
<feature type="region of interest" description="Disordered" evidence="5">
    <location>
        <begin position="29"/>
        <end position="51"/>
    </location>
</feature>
<accession>K9WGP8</accession>
<dbReference type="Proteomes" id="UP000010471">
    <property type="component" value="Chromosome"/>
</dbReference>
<evidence type="ECO:0000256" key="6">
    <source>
        <dbReference type="SAM" id="Phobius"/>
    </source>
</evidence>
<reference evidence="8 9" key="1">
    <citation type="submission" date="2012-06" db="EMBL/GenBank/DDBJ databases">
        <title>Finished chromosome of genome of Microcoleus sp. PCC 7113.</title>
        <authorList>
            <consortium name="US DOE Joint Genome Institute"/>
            <person name="Gugger M."/>
            <person name="Coursin T."/>
            <person name="Rippka R."/>
            <person name="Tandeau De Marsac N."/>
            <person name="Huntemann M."/>
            <person name="Wei C.-L."/>
            <person name="Han J."/>
            <person name="Detter J.C."/>
            <person name="Han C."/>
            <person name="Tapia R."/>
            <person name="Chen A."/>
            <person name="Kyrpides N."/>
            <person name="Mavromatis K."/>
            <person name="Markowitz V."/>
            <person name="Szeto E."/>
            <person name="Ivanova N."/>
            <person name="Pagani I."/>
            <person name="Pati A."/>
            <person name="Goodwin L."/>
            <person name="Nordberg H.P."/>
            <person name="Cantor M.N."/>
            <person name="Hua S.X."/>
            <person name="Woyke T."/>
            <person name="Kerfeld C.A."/>
        </authorList>
    </citation>
    <scope>NUCLEOTIDE SEQUENCE [LARGE SCALE GENOMIC DNA]</scope>
    <source>
        <strain evidence="8 9">PCC 7113</strain>
    </source>
</reference>
<evidence type="ECO:0000256" key="4">
    <source>
        <dbReference type="ARBA" id="ARBA00023136"/>
    </source>
</evidence>
<evidence type="ECO:0000256" key="1">
    <source>
        <dbReference type="ARBA" id="ARBA00004141"/>
    </source>
</evidence>
<feature type="compositionally biased region" description="Polar residues" evidence="5">
    <location>
        <begin position="41"/>
        <end position="51"/>
    </location>
</feature>
<dbReference type="InterPro" id="IPR056309">
    <property type="entry name" value="CGL160/ATPI_dom"/>
</dbReference>
<dbReference type="STRING" id="1173027.Mic7113_3248"/>
<proteinExistence type="predicted"/>
<dbReference type="EMBL" id="CP003630">
    <property type="protein sequence ID" value="AFZ18986.1"/>
    <property type="molecule type" value="Genomic_DNA"/>
</dbReference>
<dbReference type="PANTHER" id="PTHR34118">
    <property type="entry name" value="NF-KAPPA-B INHIBITOR-LIKE PROTEIN-RELATED"/>
    <property type="match status" value="1"/>
</dbReference>
<dbReference type="PANTHER" id="PTHR34118:SF6">
    <property type="entry name" value="PROTEIN CONSERVED ONLY IN THE GREEN LINEAGE 160, CHLOROPLASTIC"/>
    <property type="match status" value="1"/>
</dbReference>
<keyword evidence="3 6" id="KW-1133">Transmembrane helix</keyword>